<dbReference type="InterPro" id="IPR036188">
    <property type="entry name" value="FAD/NAD-bd_sf"/>
</dbReference>
<dbReference type="Gene3D" id="3.50.50.60">
    <property type="entry name" value="FAD/NAD(P)-binding domain"/>
    <property type="match status" value="1"/>
</dbReference>
<dbReference type="AlphaFoldDB" id="A0A364KW76"/>
<dbReference type="Gene3D" id="3.30.70.2450">
    <property type="match status" value="1"/>
</dbReference>
<dbReference type="GO" id="GO:0008688">
    <property type="term" value="F:3-(3-hydroxyphenyl)propionate hydroxylase activity"/>
    <property type="evidence" value="ECO:0007669"/>
    <property type="project" value="TreeGrafter"/>
</dbReference>
<dbReference type="GO" id="GO:0071949">
    <property type="term" value="F:FAD binding"/>
    <property type="evidence" value="ECO:0007669"/>
    <property type="project" value="InterPro"/>
</dbReference>
<evidence type="ECO:0000256" key="3">
    <source>
        <dbReference type="ARBA" id="ARBA00023002"/>
    </source>
</evidence>
<protein>
    <recommendedName>
        <fullName evidence="4">FAD-binding domain-containing protein</fullName>
    </recommendedName>
</protein>
<dbReference type="RefSeq" id="XP_040732331.1">
    <property type="nucleotide sequence ID" value="XM_040876126.1"/>
</dbReference>
<proteinExistence type="predicted"/>
<dbReference type="PANTHER" id="PTHR43476">
    <property type="entry name" value="3-(3-HYDROXY-PHENYL)PROPIONATE/3-HYDROXYCINNAMIC ACID HYDROXYLASE"/>
    <property type="match status" value="1"/>
</dbReference>
<gene>
    <name evidence="5" type="ORF">BHQ10_003827</name>
</gene>
<reference evidence="5 6" key="1">
    <citation type="journal article" date="2017" name="Biotechnol. Biofuels">
        <title>Differential beta-glucosidase expression as a function of carbon source availability in Talaromyces amestolkiae: a genomic and proteomic approach.</title>
        <authorList>
            <person name="de Eugenio L.I."/>
            <person name="Mendez-Liter J.A."/>
            <person name="Nieto-Dominguez M."/>
            <person name="Alonso L."/>
            <person name="Gil-Munoz J."/>
            <person name="Barriuso J."/>
            <person name="Prieto A."/>
            <person name="Martinez M.J."/>
        </authorList>
    </citation>
    <scope>NUCLEOTIDE SEQUENCE [LARGE SCALE GENOMIC DNA]</scope>
    <source>
        <strain evidence="5 6">CIB</strain>
    </source>
</reference>
<dbReference type="GO" id="GO:0019622">
    <property type="term" value="P:3-(3-hydroxy)phenylpropionate catabolic process"/>
    <property type="evidence" value="ECO:0007669"/>
    <property type="project" value="TreeGrafter"/>
</dbReference>
<evidence type="ECO:0000256" key="2">
    <source>
        <dbReference type="ARBA" id="ARBA00022827"/>
    </source>
</evidence>
<dbReference type="PRINTS" id="PR00420">
    <property type="entry name" value="RNGMNOXGNASE"/>
</dbReference>
<organism evidence="5 6">
    <name type="scientific">Talaromyces amestolkiae</name>
    <dbReference type="NCBI Taxonomy" id="1196081"/>
    <lineage>
        <taxon>Eukaryota</taxon>
        <taxon>Fungi</taxon>
        <taxon>Dikarya</taxon>
        <taxon>Ascomycota</taxon>
        <taxon>Pezizomycotina</taxon>
        <taxon>Eurotiomycetes</taxon>
        <taxon>Eurotiomycetidae</taxon>
        <taxon>Eurotiales</taxon>
        <taxon>Trichocomaceae</taxon>
        <taxon>Talaromyces</taxon>
        <taxon>Talaromyces sect. Talaromyces</taxon>
    </lineage>
</organism>
<dbReference type="SUPFAM" id="SSF51905">
    <property type="entry name" value="FAD/NAD(P)-binding domain"/>
    <property type="match status" value="1"/>
</dbReference>
<evidence type="ECO:0000256" key="1">
    <source>
        <dbReference type="ARBA" id="ARBA00022630"/>
    </source>
</evidence>
<keyword evidence="1" id="KW-0285">Flavoprotein</keyword>
<keyword evidence="6" id="KW-1185">Reference proteome</keyword>
<evidence type="ECO:0000313" key="5">
    <source>
        <dbReference type="EMBL" id="RAO67815.1"/>
    </source>
</evidence>
<dbReference type="OrthoDB" id="2096480at2759"/>
<name>A0A364KW76_TALAM</name>
<dbReference type="PANTHER" id="PTHR43476:SF3">
    <property type="entry name" value="FAD-BINDING MONOOXYGENASE"/>
    <property type="match status" value="1"/>
</dbReference>
<dbReference type="Proteomes" id="UP000249363">
    <property type="component" value="Unassembled WGS sequence"/>
</dbReference>
<dbReference type="InterPro" id="IPR050631">
    <property type="entry name" value="PheA/TfdB_FAD_monoxygenase"/>
</dbReference>
<evidence type="ECO:0000259" key="4">
    <source>
        <dbReference type="Pfam" id="PF01494"/>
    </source>
</evidence>
<sequence>MGSSTVDCDVAVIGAGPVGLTLALLLNERGHNVHIYDQHAALYPQPRAVTITHQAMRMYGSLGLHQRLFDEGAVYAEHVASMQWVNDDEEVLQEFPFNVKSNSGDFFNYLMHQPSLEKVLEGACLDRGVKIFRSSRFTAVENHDSHVEIIISKMETVVKNEIVDHIEKKGKTFRVTAHFLAGCDGARSDVRESCGIKLIDAGGPRSTWLIVDVTPFDIEEAATWKDANQPRQYISHTRPTTCVPSYAKYRRWEFMLHPHEYESARQAKFVWSLLSKFGATPENSRIDRSAINQLRGGWVDKFTQGRIVLAGDAAHETPPFLGQGLNSGLRDAKSVSWRLSLALQDPAVHWEHLAETFTTEQISIAERLVRQAIQLEKVYTNTLPIPTGPEGGELSALKDRAIAIETLGAPGIHVPNVGRPLTQSNPGTLIIDDLLNVENKEVRLSSLLNVTEWMIVEDGPLTWDNEASSVLNKFQDRLGKRLVIGKDCTNPTGILTGWFKENGLVAVLIRPDYYVYGVAKSASEARDLLGTALAHVYRN</sequence>
<dbReference type="Pfam" id="PF01494">
    <property type="entry name" value="FAD_binding_3"/>
    <property type="match status" value="1"/>
</dbReference>
<dbReference type="STRING" id="1196081.A0A364KW76"/>
<dbReference type="InterPro" id="IPR002938">
    <property type="entry name" value="FAD-bd"/>
</dbReference>
<keyword evidence="3" id="KW-0560">Oxidoreductase</keyword>
<evidence type="ECO:0000313" key="6">
    <source>
        <dbReference type="Proteomes" id="UP000249363"/>
    </source>
</evidence>
<comment type="caution">
    <text evidence="5">The sequence shown here is derived from an EMBL/GenBank/DDBJ whole genome shotgun (WGS) entry which is preliminary data.</text>
</comment>
<feature type="domain" description="FAD-binding" evidence="4">
    <location>
        <begin position="7"/>
        <end position="372"/>
    </location>
</feature>
<keyword evidence="2" id="KW-0274">FAD</keyword>
<accession>A0A364KW76</accession>
<dbReference type="EMBL" id="MIKG01000006">
    <property type="protein sequence ID" value="RAO67815.1"/>
    <property type="molecule type" value="Genomic_DNA"/>
</dbReference>
<dbReference type="GeneID" id="63793043"/>